<evidence type="ECO:0000313" key="2">
    <source>
        <dbReference type="EMBL" id="MCC2188267.1"/>
    </source>
</evidence>
<evidence type="ECO:0000259" key="1">
    <source>
        <dbReference type="Pfam" id="PF12146"/>
    </source>
</evidence>
<dbReference type="Gene3D" id="3.40.50.1820">
    <property type="entry name" value="alpha/beta hydrolase"/>
    <property type="match status" value="1"/>
</dbReference>
<proteinExistence type="predicted"/>
<comment type="caution">
    <text evidence="2">The sequence shown here is derived from an EMBL/GenBank/DDBJ whole genome shotgun (WGS) entry which is preliminary data.</text>
</comment>
<keyword evidence="3" id="KW-1185">Reference proteome</keyword>
<name>A0AAE3DPQ3_9FIRM</name>
<dbReference type="InterPro" id="IPR029058">
    <property type="entry name" value="AB_hydrolase_fold"/>
</dbReference>
<accession>A0AAE3DPQ3</accession>
<dbReference type="PANTHER" id="PTHR11614">
    <property type="entry name" value="PHOSPHOLIPASE-RELATED"/>
    <property type="match status" value="1"/>
</dbReference>
<evidence type="ECO:0000313" key="3">
    <source>
        <dbReference type="Proteomes" id="UP001197875"/>
    </source>
</evidence>
<protein>
    <submittedName>
        <fullName evidence="2">Alpha/beta hydrolase</fullName>
    </submittedName>
</protein>
<dbReference type="GO" id="GO:0016787">
    <property type="term" value="F:hydrolase activity"/>
    <property type="evidence" value="ECO:0007669"/>
    <property type="project" value="UniProtKB-KW"/>
</dbReference>
<sequence>MTHVIHKTIKSRADGLELSVLEVVPEGTLRGIVQLVHGMSENKERYQPFMEYLAAQGFLTVIHDHRGHGASVRHKRDLGYMYGGGAEALLEDIYLINETLHKKYPELPLILFGHSMGSLAVRSFVKKHDDCVDALIVCGSPSRNPGRPMGEFLAKAAKLFFGGRHVCSLIESISFGPYVARFADEKNKFAWVCSDRKVVEAYAASELCGFTFTADAYLALFELMKRTYDRKDWRVTKPDLPILFIGGEEDPCIGSRKKFGEAIHTMEAVGYRKVKGHLYPGMRHEILNETGKQQVFREILRYLSKEGF</sequence>
<dbReference type="Proteomes" id="UP001197875">
    <property type="component" value="Unassembled WGS sequence"/>
</dbReference>
<dbReference type="Pfam" id="PF12146">
    <property type="entry name" value="Hydrolase_4"/>
    <property type="match status" value="1"/>
</dbReference>
<dbReference type="EMBL" id="JAJEPR010000001">
    <property type="protein sequence ID" value="MCC2188267.1"/>
    <property type="molecule type" value="Genomic_DNA"/>
</dbReference>
<organism evidence="2 3">
    <name type="scientific">Fusicatenibacter faecihominis</name>
    <dbReference type="NCBI Taxonomy" id="2881276"/>
    <lineage>
        <taxon>Bacteria</taxon>
        <taxon>Bacillati</taxon>
        <taxon>Bacillota</taxon>
        <taxon>Clostridia</taxon>
        <taxon>Lachnospirales</taxon>
        <taxon>Lachnospiraceae</taxon>
        <taxon>Fusicatenibacter</taxon>
    </lineage>
</organism>
<keyword evidence="2" id="KW-0378">Hydrolase</keyword>
<dbReference type="AlphaFoldDB" id="A0AAE3DPQ3"/>
<gene>
    <name evidence="2" type="ORF">LKD71_00280</name>
</gene>
<dbReference type="RefSeq" id="WP_227613908.1">
    <property type="nucleotide sequence ID" value="NZ_JAJEPR010000001.1"/>
</dbReference>
<dbReference type="InterPro" id="IPR022742">
    <property type="entry name" value="Hydrolase_4"/>
</dbReference>
<feature type="domain" description="Serine aminopeptidase S33" evidence="1">
    <location>
        <begin position="29"/>
        <end position="290"/>
    </location>
</feature>
<reference evidence="2 3" key="1">
    <citation type="submission" date="2021-10" db="EMBL/GenBank/DDBJ databases">
        <title>Anaerobic single-cell dispensing facilitates the cultivation of human gut bacteria.</title>
        <authorList>
            <person name="Afrizal A."/>
        </authorList>
    </citation>
    <scope>NUCLEOTIDE SEQUENCE [LARGE SCALE GENOMIC DNA]</scope>
    <source>
        <strain evidence="2 3">CLA-AA-H277</strain>
    </source>
</reference>
<dbReference type="SUPFAM" id="SSF53474">
    <property type="entry name" value="alpha/beta-Hydrolases"/>
    <property type="match status" value="1"/>
</dbReference>
<dbReference type="InterPro" id="IPR051044">
    <property type="entry name" value="MAG_DAG_Lipase"/>
</dbReference>